<evidence type="ECO:0000313" key="2">
    <source>
        <dbReference type="Proteomes" id="UP001211907"/>
    </source>
</evidence>
<dbReference type="Proteomes" id="UP001211907">
    <property type="component" value="Unassembled WGS sequence"/>
</dbReference>
<evidence type="ECO:0000313" key="1">
    <source>
        <dbReference type="EMBL" id="KAJ3120725.1"/>
    </source>
</evidence>
<sequence>MIESGDIAHVLLTFLPVEAQLTLRLLSKSMYATVMHWSPLFLSSTIIRSNLSKLAETAIARCRRLTGSSVVTQFICIERRSAICTLLIRLTIQLLPPIKPSAERSFMITPKCTGIFLMPQASAFAHISEAVSAKNGDCARVQLVSISPATTTNSSFVDSFGTFHMLPFKVYLAYFAAKSPAERVMLSRVSGVNQVLGKYLLKANDDWLAVELSFRGGVDWFLHERFSYSHVSSYSASSSGDEIVLRVEVSNVPRVDSFTFADICGSEPNLERNSAWIVDLWESLLRKEKDLHENLISIE</sequence>
<protein>
    <submittedName>
        <fullName evidence="1">Uncharacterized protein</fullName>
    </submittedName>
</protein>
<accession>A0AAD5T0W7</accession>
<reference evidence="1" key="1">
    <citation type="submission" date="2020-05" db="EMBL/GenBank/DDBJ databases">
        <title>Phylogenomic resolution of chytrid fungi.</title>
        <authorList>
            <person name="Stajich J.E."/>
            <person name="Amses K."/>
            <person name="Simmons R."/>
            <person name="Seto K."/>
            <person name="Myers J."/>
            <person name="Bonds A."/>
            <person name="Quandt C.A."/>
            <person name="Barry K."/>
            <person name="Liu P."/>
            <person name="Grigoriev I."/>
            <person name="Longcore J.E."/>
            <person name="James T.Y."/>
        </authorList>
    </citation>
    <scope>NUCLEOTIDE SEQUENCE</scope>
    <source>
        <strain evidence="1">JEL0513</strain>
    </source>
</reference>
<organism evidence="1 2">
    <name type="scientific">Physocladia obscura</name>
    <dbReference type="NCBI Taxonomy" id="109957"/>
    <lineage>
        <taxon>Eukaryota</taxon>
        <taxon>Fungi</taxon>
        <taxon>Fungi incertae sedis</taxon>
        <taxon>Chytridiomycota</taxon>
        <taxon>Chytridiomycota incertae sedis</taxon>
        <taxon>Chytridiomycetes</taxon>
        <taxon>Chytridiales</taxon>
        <taxon>Chytriomycetaceae</taxon>
        <taxon>Physocladia</taxon>
    </lineage>
</organism>
<dbReference type="AlphaFoldDB" id="A0AAD5T0W7"/>
<proteinExistence type="predicted"/>
<dbReference type="EMBL" id="JADGJH010000940">
    <property type="protein sequence ID" value="KAJ3120725.1"/>
    <property type="molecule type" value="Genomic_DNA"/>
</dbReference>
<name>A0AAD5T0W7_9FUNG</name>
<keyword evidence="2" id="KW-1185">Reference proteome</keyword>
<comment type="caution">
    <text evidence="1">The sequence shown here is derived from an EMBL/GenBank/DDBJ whole genome shotgun (WGS) entry which is preliminary data.</text>
</comment>
<gene>
    <name evidence="1" type="ORF">HK100_012680</name>
</gene>